<feature type="compositionally biased region" description="Basic and acidic residues" evidence="1">
    <location>
        <begin position="111"/>
        <end position="124"/>
    </location>
</feature>
<feature type="region of interest" description="Disordered" evidence="1">
    <location>
        <begin position="98"/>
        <end position="124"/>
    </location>
</feature>
<proteinExistence type="predicted"/>
<accession>A0A1J7ICQ8</accession>
<dbReference type="InParanoid" id="A0A1J7ICQ8"/>
<evidence type="ECO:0000313" key="3">
    <source>
        <dbReference type="Proteomes" id="UP000182658"/>
    </source>
</evidence>
<protein>
    <submittedName>
        <fullName evidence="2">Uncharacterized protein</fullName>
    </submittedName>
</protein>
<keyword evidence="3" id="KW-1185">Reference proteome</keyword>
<dbReference type="Proteomes" id="UP000182658">
    <property type="component" value="Unassembled WGS sequence"/>
</dbReference>
<sequence length="124" mass="13479">MEIVLAATDKKPKLLAHRDIMTGSYARPPVVGSSIGLGGNMKSTGTIYGCMGRTPPDPMLQSPTLCLRGRLGSPGLRRHGQAALDDMGWSQHGAFRRPALLRPQRHRVRHPHPDCLGRHRGDSG</sequence>
<evidence type="ECO:0000313" key="2">
    <source>
        <dbReference type="EMBL" id="OIW25067.1"/>
    </source>
</evidence>
<reference evidence="2 3" key="1">
    <citation type="submission" date="2016-10" db="EMBL/GenBank/DDBJ databases">
        <title>Draft genome sequence of Coniochaeta ligniaria NRRL30616, a lignocellulolytic fungus for bioabatement of inhibitors in plant biomass hydrolysates.</title>
        <authorList>
            <consortium name="DOE Joint Genome Institute"/>
            <person name="Jimenez D.J."/>
            <person name="Hector R.E."/>
            <person name="Riley R."/>
            <person name="Sun H."/>
            <person name="Grigoriev I.V."/>
            <person name="Van Elsas J.D."/>
            <person name="Nichols N.N."/>
        </authorList>
    </citation>
    <scope>NUCLEOTIDE SEQUENCE [LARGE SCALE GENOMIC DNA]</scope>
    <source>
        <strain evidence="2 3">NRRL 30616</strain>
    </source>
</reference>
<name>A0A1J7ICQ8_9PEZI</name>
<evidence type="ECO:0000256" key="1">
    <source>
        <dbReference type="SAM" id="MobiDB-lite"/>
    </source>
</evidence>
<dbReference type="AlphaFoldDB" id="A0A1J7ICQ8"/>
<organism evidence="2 3">
    <name type="scientific">Coniochaeta ligniaria NRRL 30616</name>
    <dbReference type="NCBI Taxonomy" id="1408157"/>
    <lineage>
        <taxon>Eukaryota</taxon>
        <taxon>Fungi</taxon>
        <taxon>Dikarya</taxon>
        <taxon>Ascomycota</taxon>
        <taxon>Pezizomycotina</taxon>
        <taxon>Sordariomycetes</taxon>
        <taxon>Sordariomycetidae</taxon>
        <taxon>Coniochaetales</taxon>
        <taxon>Coniochaetaceae</taxon>
        <taxon>Coniochaeta</taxon>
    </lineage>
</organism>
<dbReference type="EMBL" id="KV875102">
    <property type="protein sequence ID" value="OIW25067.1"/>
    <property type="molecule type" value="Genomic_DNA"/>
</dbReference>
<gene>
    <name evidence="2" type="ORF">CONLIGDRAFT_81010</name>
</gene>